<feature type="domain" description="PA" evidence="17">
    <location>
        <begin position="173"/>
        <end position="264"/>
    </location>
</feature>
<reference evidence="20 21" key="1">
    <citation type="submission" date="2024-04" db="EMBL/GenBank/DDBJ databases">
        <authorList>
            <consortium name="Genoscope - CEA"/>
            <person name="William W."/>
        </authorList>
    </citation>
    <scope>NUCLEOTIDE SEQUENCE [LARGE SCALE GENOMIC DNA]</scope>
</reference>
<evidence type="ECO:0000256" key="7">
    <source>
        <dbReference type="ARBA" id="ARBA00022801"/>
    </source>
</evidence>
<name>A0AAV2HBQ5_LYMST</name>
<dbReference type="Pfam" id="PF04389">
    <property type="entry name" value="Peptidase_M28"/>
    <property type="match status" value="1"/>
</dbReference>
<dbReference type="Pfam" id="PF04253">
    <property type="entry name" value="TFR_dimer"/>
    <property type="match status" value="1"/>
</dbReference>
<dbReference type="SUPFAM" id="SSF47672">
    <property type="entry name" value="Transferrin receptor-like dimerisation domain"/>
    <property type="match status" value="1"/>
</dbReference>
<dbReference type="InterPro" id="IPR039373">
    <property type="entry name" value="Peptidase_M28B"/>
</dbReference>
<evidence type="ECO:0000256" key="14">
    <source>
        <dbReference type="ARBA" id="ARBA00068168"/>
    </source>
</evidence>
<comment type="function">
    <text evidence="13">Aminopeptidase with broad substrate specificity. Has lower activity with substrates that have Asp or Glu in the P2' position, or Pro in the P3' position. Lacks activity with substrates that have both Pro in the P3' position and Asp or Glu in the P2' position. Lacks carboxypeptidase activity. Lacks dipeptidyl-peptidase IV type activity.</text>
</comment>
<protein>
    <recommendedName>
        <fullName evidence="14">Aminopeptidase NAALADL1</fullName>
    </recommendedName>
    <alternativeName>
        <fullName evidence="15">N-acetylated-alpha-linked acidic dipeptidase-like protein</fullName>
    </alternativeName>
</protein>
<evidence type="ECO:0000259" key="19">
    <source>
        <dbReference type="Pfam" id="PF04389"/>
    </source>
</evidence>
<dbReference type="PANTHER" id="PTHR10404">
    <property type="entry name" value="N-ACETYLATED-ALPHA-LINKED ACIDIC DIPEPTIDASE"/>
    <property type="match status" value="1"/>
</dbReference>
<evidence type="ECO:0000256" key="3">
    <source>
        <dbReference type="ARBA" id="ARBA00005634"/>
    </source>
</evidence>
<evidence type="ECO:0000313" key="21">
    <source>
        <dbReference type="Proteomes" id="UP001497497"/>
    </source>
</evidence>
<evidence type="ECO:0000256" key="13">
    <source>
        <dbReference type="ARBA" id="ARBA00059290"/>
    </source>
</evidence>
<comment type="cofactor">
    <cofactor evidence="1">
        <name>Zn(2+)</name>
        <dbReference type="ChEBI" id="CHEBI:29105"/>
    </cofactor>
</comment>
<dbReference type="Gene3D" id="3.50.30.30">
    <property type="match status" value="1"/>
</dbReference>
<organism evidence="20 21">
    <name type="scientific">Lymnaea stagnalis</name>
    <name type="common">Great pond snail</name>
    <name type="synonym">Helix stagnalis</name>
    <dbReference type="NCBI Taxonomy" id="6523"/>
    <lineage>
        <taxon>Eukaryota</taxon>
        <taxon>Metazoa</taxon>
        <taxon>Spiralia</taxon>
        <taxon>Lophotrochozoa</taxon>
        <taxon>Mollusca</taxon>
        <taxon>Gastropoda</taxon>
        <taxon>Heterobranchia</taxon>
        <taxon>Euthyneura</taxon>
        <taxon>Panpulmonata</taxon>
        <taxon>Hygrophila</taxon>
        <taxon>Lymnaeoidea</taxon>
        <taxon>Lymnaeidae</taxon>
        <taxon>Lymnaea</taxon>
    </lineage>
</organism>
<dbReference type="GO" id="GO:0004177">
    <property type="term" value="F:aminopeptidase activity"/>
    <property type="evidence" value="ECO:0007669"/>
    <property type="project" value="UniProtKB-KW"/>
</dbReference>
<evidence type="ECO:0000256" key="16">
    <source>
        <dbReference type="SAM" id="Phobius"/>
    </source>
</evidence>
<keyword evidence="12" id="KW-0325">Glycoprotein</keyword>
<dbReference type="GO" id="GO:0046872">
    <property type="term" value="F:metal ion binding"/>
    <property type="evidence" value="ECO:0007669"/>
    <property type="project" value="UniProtKB-KW"/>
</dbReference>
<keyword evidence="16" id="KW-0472">Membrane</keyword>
<dbReference type="EMBL" id="CAXITT010000075">
    <property type="protein sequence ID" value="CAL1530740.1"/>
    <property type="molecule type" value="Genomic_DNA"/>
</dbReference>
<keyword evidence="16" id="KW-0812">Transmembrane</keyword>
<dbReference type="FunFam" id="3.50.30.30:FF:000045">
    <property type="entry name" value="Predicted protein"/>
    <property type="match status" value="1"/>
</dbReference>
<evidence type="ECO:0000256" key="5">
    <source>
        <dbReference type="ARBA" id="ARBA00022670"/>
    </source>
</evidence>
<sequence>MNADDLLVKRKRGSKRFVIGAAVIGALFFLVGILIGFFSHESELHPSTPTPKPERLDPTQFMIQNVDAQFLRNKLQNFTSQVRMAGTDGAASLAETIQSLWLSSGVENVHIASYEVLISFPNQSEPNKVELVNKTSGRMIFTSNPFEQELRPAERNSTVVSFTAYSPKGLVLGDIVYVNYGRVEDFEFLRNNLSINVHGKIVIARYGKICGGNKVLNAEKFNVSAVILYADPADVNQEFNGKNDEKTHPDSWWMPSVGIQRGTAYTQRGDPKTPGYPSTDYAYHLDKSNMLLPKIPCQPISYGDALHILGNLSGPISPASWHGTLPIEYRIGPGYDNATDIEVKVTVNNYLDNRPLYNVIGTIQGSEEPDRYVLLGSHHDSWVYGAVDAHSSSTALTQVAELFGQLLKRGYRPRRTLVFCSWDASEPGLIGSTEWVEDNLKNIFERAVAYLNVDMIVQGNFTLDVSSSPLLQDVLYTTAKQIPSPKKEYKTLYDLWQANSMSNINDREPRVTYSLGAGSDQAIFYQLAGVSSANFGFTFDPKKYPMTTYPLYHSSFDNFYTFEHYLDPEFKYTQSMTQFWAVLANNLADAKILPLKVTRYSTAVKKFIYDLIRVYEEIWKKHNVHTDPLLSSVQNFTEATLLFENRLSSEKDLEKKPYRMRMYNDQMMKLERAFLNFDSLSERPYSKHIVFAPSASDLNTDSFFPGLTETMYDIEEELDKWNQLKEQMSITTYFLQSAAKTLSENGML</sequence>
<dbReference type="Proteomes" id="UP001497497">
    <property type="component" value="Unassembled WGS sequence"/>
</dbReference>
<dbReference type="CDD" id="cd08022">
    <property type="entry name" value="M28_PSMA_like"/>
    <property type="match status" value="1"/>
</dbReference>
<evidence type="ECO:0000256" key="10">
    <source>
        <dbReference type="ARBA" id="ARBA00023049"/>
    </source>
</evidence>
<dbReference type="InterPro" id="IPR003137">
    <property type="entry name" value="PA_domain"/>
</dbReference>
<keyword evidence="5" id="KW-0645">Protease</keyword>
<accession>A0AAV2HBQ5</accession>
<evidence type="ECO:0000313" key="20">
    <source>
        <dbReference type="EMBL" id="CAL1530740.1"/>
    </source>
</evidence>
<evidence type="ECO:0000256" key="8">
    <source>
        <dbReference type="ARBA" id="ARBA00022833"/>
    </source>
</evidence>
<dbReference type="InterPro" id="IPR007484">
    <property type="entry name" value="Peptidase_M28"/>
</dbReference>
<feature type="domain" description="Transferrin receptor-like dimerisation" evidence="18">
    <location>
        <begin position="625"/>
        <end position="742"/>
    </location>
</feature>
<dbReference type="Pfam" id="PF02225">
    <property type="entry name" value="PA"/>
    <property type="match status" value="1"/>
</dbReference>
<dbReference type="FunFam" id="1.20.930.40:FF:000001">
    <property type="entry name" value="N-acetylated-alpha-linked acidic dipeptidase 2"/>
    <property type="match status" value="1"/>
</dbReference>
<feature type="transmembrane region" description="Helical" evidence="16">
    <location>
        <begin position="17"/>
        <end position="38"/>
    </location>
</feature>
<dbReference type="FunFam" id="3.40.630.10:FF:000101">
    <property type="entry name" value="N-acetylated alpha-linked acidic dipeptidase like 1"/>
    <property type="match status" value="1"/>
</dbReference>
<keyword evidence="10" id="KW-0482">Metalloprotease</keyword>
<keyword evidence="7" id="KW-0378">Hydrolase</keyword>
<dbReference type="GO" id="GO:0016324">
    <property type="term" value="C:apical plasma membrane"/>
    <property type="evidence" value="ECO:0007669"/>
    <property type="project" value="UniProtKB-SubCell"/>
</dbReference>
<comment type="subcellular location">
    <subcellularLocation>
        <location evidence="2">Apical cell membrane</location>
    </subcellularLocation>
</comment>
<dbReference type="SUPFAM" id="SSF52025">
    <property type="entry name" value="PA domain"/>
    <property type="match status" value="1"/>
</dbReference>
<evidence type="ECO:0000256" key="6">
    <source>
        <dbReference type="ARBA" id="ARBA00022723"/>
    </source>
</evidence>
<evidence type="ECO:0000259" key="18">
    <source>
        <dbReference type="Pfam" id="PF04253"/>
    </source>
</evidence>
<gene>
    <name evidence="20" type="ORF">GSLYS_00004865001</name>
</gene>
<evidence type="ECO:0000256" key="15">
    <source>
        <dbReference type="ARBA" id="ARBA00081462"/>
    </source>
</evidence>
<dbReference type="InterPro" id="IPR046450">
    <property type="entry name" value="PA_dom_sf"/>
</dbReference>
<keyword evidence="8" id="KW-0862">Zinc</keyword>
<dbReference type="PANTHER" id="PTHR10404:SF77">
    <property type="entry name" value="GLUTAMATE CARBOXYPEPTIDASE 2 HOMOLOG"/>
    <property type="match status" value="1"/>
</dbReference>
<keyword evidence="21" id="KW-1185">Reference proteome</keyword>
<dbReference type="SUPFAM" id="SSF53187">
    <property type="entry name" value="Zn-dependent exopeptidases"/>
    <property type="match status" value="1"/>
</dbReference>
<dbReference type="AlphaFoldDB" id="A0AAV2HBQ5"/>
<dbReference type="Gene3D" id="1.20.930.40">
    <property type="entry name" value="Transferrin receptor-like, dimerisation domain"/>
    <property type="match status" value="1"/>
</dbReference>
<dbReference type="InterPro" id="IPR007365">
    <property type="entry name" value="TFR-like_dimer_dom"/>
</dbReference>
<keyword evidence="16" id="KW-1133">Transmembrane helix</keyword>
<keyword evidence="9" id="KW-0106">Calcium</keyword>
<evidence type="ECO:0000256" key="9">
    <source>
        <dbReference type="ARBA" id="ARBA00022837"/>
    </source>
</evidence>
<comment type="caution">
    <text evidence="20">The sequence shown here is derived from an EMBL/GenBank/DDBJ whole genome shotgun (WGS) entry which is preliminary data.</text>
</comment>
<comment type="similarity">
    <text evidence="3">Belongs to the peptidase M28 family. M28B subfamily.</text>
</comment>
<feature type="domain" description="Peptidase M28" evidence="19">
    <location>
        <begin position="358"/>
        <end position="559"/>
    </location>
</feature>
<dbReference type="InterPro" id="IPR036757">
    <property type="entry name" value="TFR-like_dimer_dom_sf"/>
</dbReference>
<evidence type="ECO:0000256" key="11">
    <source>
        <dbReference type="ARBA" id="ARBA00023157"/>
    </source>
</evidence>
<proteinExistence type="inferred from homology"/>
<dbReference type="Gene3D" id="3.40.630.10">
    <property type="entry name" value="Zn peptidases"/>
    <property type="match status" value="1"/>
</dbReference>
<dbReference type="GO" id="GO:0008237">
    <property type="term" value="F:metallopeptidase activity"/>
    <property type="evidence" value="ECO:0007669"/>
    <property type="project" value="UniProtKB-KW"/>
</dbReference>
<evidence type="ECO:0000259" key="17">
    <source>
        <dbReference type="Pfam" id="PF02225"/>
    </source>
</evidence>
<dbReference type="GO" id="GO:0004180">
    <property type="term" value="F:carboxypeptidase activity"/>
    <property type="evidence" value="ECO:0007669"/>
    <property type="project" value="TreeGrafter"/>
</dbReference>
<evidence type="ECO:0000256" key="4">
    <source>
        <dbReference type="ARBA" id="ARBA00022438"/>
    </source>
</evidence>
<dbReference type="GO" id="GO:0006508">
    <property type="term" value="P:proteolysis"/>
    <property type="evidence" value="ECO:0007669"/>
    <property type="project" value="UniProtKB-KW"/>
</dbReference>
<dbReference type="CDD" id="cd02121">
    <property type="entry name" value="PA_GCPII_like"/>
    <property type="match status" value="1"/>
</dbReference>
<evidence type="ECO:0000256" key="12">
    <source>
        <dbReference type="ARBA" id="ARBA00023180"/>
    </source>
</evidence>
<keyword evidence="11" id="KW-1015">Disulfide bond</keyword>
<evidence type="ECO:0000256" key="2">
    <source>
        <dbReference type="ARBA" id="ARBA00004221"/>
    </source>
</evidence>
<evidence type="ECO:0000256" key="1">
    <source>
        <dbReference type="ARBA" id="ARBA00001947"/>
    </source>
</evidence>
<keyword evidence="6" id="KW-0479">Metal-binding</keyword>
<keyword evidence="4" id="KW-0031">Aminopeptidase</keyword>